<dbReference type="CDD" id="cd02696">
    <property type="entry name" value="MurNAc-LAA"/>
    <property type="match status" value="1"/>
</dbReference>
<evidence type="ECO:0000259" key="4">
    <source>
        <dbReference type="PROSITE" id="PS51781"/>
    </source>
</evidence>
<proteinExistence type="predicted"/>
<dbReference type="GO" id="GO:0030288">
    <property type="term" value="C:outer membrane-bounded periplasmic space"/>
    <property type="evidence" value="ECO:0007669"/>
    <property type="project" value="TreeGrafter"/>
</dbReference>
<dbReference type="Gene3D" id="2.30.30.40">
    <property type="entry name" value="SH3 Domains"/>
    <property type="match status" value="4"/>
</dbReference>
<dbReference type="GO" id="GO:0009253">
    <property type="term" value="P:peptidoglycan catabolic process"/>
    <property type="evidence" value="ECO:0007669"/>
    <property type="project" value="InterPro"/>
</dbReference>
<dbReference type="EC" id="3.5.1.28" evidence="5"/>
<dbReference type="Gene3D" id="3.30.457.10">
    <property type="entry name" value="Copper amine oxidase-like, N-terminal domain"/>
    <property type="match status" value="1"/>
</dbReference>
<dbReference type="AlphaFoldDB" id="A0A6I6DMM0"/>
<dbReference type="Gene3D" id="3.40.630.40">
    <property type="entry name" value="Zn-dependent exopeptidases"/>
    <property type="match status" value="1"/>
</dbReference>
<dbReference type="KEGG" id="salq:SYNTR_1887"/>
<dbReference type="GO" id="GO:0008745">
    <property type="term" value="F:N-acetylmuramoyl-L-alanine amidase activity"/>
    <property type="evidence" value="ECO:0007669"/>
    <property type="project" value="UniProtKB-EC"/>
</dbReference>
<dbReference type="SUPFAM" id="SSF55383">
    <property type="entry name" value="Copper amine oxidase, domain N"/>
    <property type="match status" value="1"/>
</dbReference>
<evidence type="ECO:0000313" key="6">
    <source>
        <dbReference type="Proteomes" id="UP000426444"/>
    </source>
</evidence>
<feature type="domain" description="SH3b" evidence="4">
    <location>
        <begin position="27"/>
        <end position="88"/>
    </location>
</feature>
<evidence type="ECO:0000256" key="1">
    <source>
        <dbReference type="ARBA" id="ARBA00022801"/>
    </source>
</evidence>
<evidence type="ECO:0000256" key="3">
    <source>
        <dbReference type="SAM" id="MobiDB-lite"/>
    </source>
</evidence>
<dbReference type="PANTHER" id="PTHR30404">
    <property type="entry name" value="N-ACETYLMURAMOYL-L-ALANINE AMIDASE"/>
    <property type="match status" value="1"/>
</dbReference>
<dbReference type="InterPro" id="IPR050695">
    <property type="entry name" value="N-acetylmuramoyl_amidase_3"/>
</dbReference>
<dbReference type="InterPro" id="IPR012854">
    <property type="entry name" value="Cu_amine_oxidase-like_N"/>
</dbReference>
<keyword evidence="6" id="KW-1185">Reference proteome</keyword>
<dbReference type="SMART" id="SM00646">
    <property type="entry name" value="Ami_3"/>
    <property type="match status" value="1"/>
</dbReference>
<dbReference type="Pfam" id="PF07833">
    <property type="entry name" value="Cu_amine_oxidN1"/>
    <property type="match status" value="1"/>
</dbReference>
<dbReference type="Pfam" id="PF08239">
    <property type="entry name" value="SH3_3"/>
    <property type="match status" value="4"/>
</dbReference>
<dbReference type="RefSeq" id="WP_156204258.1">
    <property type="nucleotide sequence ID" value="NZ_CP046457.1"/>
</dbReference>
<dbReference type="PROSITE" id="PS51781">
    <property type="entry name" value="SH3B"/>
    <property type="match status" value="4"/>
</dbReference>
<dbReference type="Pfam" id="PF01520">
    <property type="entry name" value="Amidase_3"/>
    <property type="match status" value="1"/>
</dbReference>
<dbReference type="GO" id="GO:0071555">
    <property type="term" value="P:cell wall organization"/>
    <property type="evidence" value="ECO:0007669"/>
    <property type="project" value="UniProtKB-KW"/>
</dbReference>
<dbReference type="InterPro" id="IPR003646">
    <property type="entry name" value="SH3-like_bac-type"/>
</dbReference>
<evidence type="ECO:0000256" key="2">
    <source>
        <dbReference type="ARBA" id="ARBA00023316"/>
    </source>
</evidence>
<dbReference type="Proteomes" id="UP000426444">
    <property type="component" value="Chromosome"/>
</dbReference>
<organism evidence="5 6">
    <name type="scientific">Candidatus Syntrophocurvum alkaliphilum</name>
    <dbReference type="NCBI Taxonomy" id="2293317"/>
    <lineage>
        <taxon>Bacteria</taxon>
        <taxon>Bacillati</taxon>
        <taxon>Bacillota</taxon>
        <taxon>Clostridia</taxon>
        <taxon>Eubacteriales</taxon>
        <taxon>Syntrophomonadaceae</taxon>
        <taxon>Candidatus Syntrophocurvum</taxon>
    </lineage>
</organism>
<feature type="domain" description="SH3b" evidence="4">
    <location>
        <begin position="89"/>
        <end position="153"/>
    </location>
</feature>
<protein>
    <submittedName>
        <fullName evidence="5">N-acetylmuramoyl-L-alanine amidase</fullName>
        <ecNumber evidence="5">3.5.1.28</ecNumber>
    </submittedName>
</protein>
<dbReference type="InterPro" id="IPR036582">
    <property type="entry name" value="Mao_N_sf"/>
</dbReference>
<feature type="compositionally biased region" description="Basic and acidic residues" evidence="3">
    <location>
        <begin position="440"/>
        <end position="450"/>
    </location>
</feature>
<feature type="domain" description="SH3b" evidence="4">
    <location>
        <begin position="167"/>
        <end position="230"/>
    </location>
</feature>
<feature type="region of interest" description="Disordered" evidence="3">
    <location>
        <begin position="424"/>
        <end position="464"/>
    </location>
</feature>
<name>A0A6I6DMM0_9FIRM</name>
<dbReference type="SUPFAM" id="SSF53187">
    <property type="entry name" value="Zn-dependent exopeptidases"/>
    <property type="match status" value="1"/>
</dbReference>
<feature type="domain" description="SH3b" evidence="4">
    <location>
        <begin position="363"/>
        <end position="424"/>
    </location>
</feature>
<accession>A0A6I6DMM0</accession>
<dbReference type="SMART" id="SM00287">
    <property type="entry name" value="SH3b"/>
    <property type="match status" value="4"/>
</dbReference>
<gene>
    <name evidence="5" type="ORF">SYNTR_1887</name>
</gene>
<dbReference type="InterPro" id="IPR002508">
    <property type="entry name" value="MurNAc-LAA_cat"/>
</dbReference>
<keyword evidence="1 5" id="KW-0378">Hydrolase</keyword>
<evidence type="ECO:0000313" key="5">
    <source>
        <dbReference type="EMBL" id="QGU00481.1"/>
    </source>
</evidence>
<dbReference type="PANTHER" id="PTHR30404:SF0">
    <property type="entry name" value="N-ACETYLMURAMOYL-L-ALANINE AMIDASE AMIC"/>
    <property type="match status" value="1"/>
</dbReference>
<keyword evidence="2" id="KW-0961">Cell wall biogenesis/degradation</keyword>
<dbReference type="OrthoDB" id="9806267at2"/>
<reference evidence="6" key="1">
    <citation type="journal article" date="2019" name="Microbiology">
        <title>Complete Genome Sequence of an Uncultured Bacterium of the Candidate Phylum Bipolaricaulota.</title>
        <authorList>
            <person name="Kadnikov V.V."/>
            <person name="Mardanov A.V."/>
            <person name="Beletsky A.V."/>
            <person name="Frank Y.A."/>
            <person name="Karnachuk O.V."/>
            <person name="Ravin N.V."/>
        </authorList>
    </citation>
    <scope>NUCLEOTIDE SEQUENCE [LARGE SCALE GENOMIC DNA]</scope>
</reference>
<sequence>MQIKKLITLTTLTIFILTTILTPIALAQTGIITGSIVNVREGPGTNYDTVGSIQKDTETTVIDTSDDWYKIQTDNLTGWVAEWLVNINEKLKIEVDRDLVNIRTGPDTTYSSLDQATKGDTYTLIQDQGDWLKIRLTDGSEAYIFADLVKIIKPENQEPQEKDIEILRKIEVTASSVNLRSGPDTSYDKVDEVSRGTILNVISEPKDGWYQVKLENGDTPYIAGWLVKTIQEETSTPVPADKIPTVLINGEIKTFEVDPIIENGRTLVPLRAIFEAMGAVVEWDNDTRTVTAVKNNTVVVLPIGSTEPTVNDEKWELDVPAKIVQDRTLAPLRFVGEAFGGEVDWDNDTRTVTIDGDTTKHNPKYVNVNGDEVELRTSPSSDSESIATARSGDRMIVVDERDGWYQVSRGGRLAWVEGWVTEVEGDDEKEAEPVETPVDDSDKPISDKESLNLSGDESAPVSDGKINISTRLTSDGYRLVMKTASGITPDIVERDNGKKIVFTFEGVKTRDGRVETSFYLGSGRDERIPINAITRDDTTWVTVDMPKVYDYEISEEKNSNKQVFTIPSQIKTIREMTLRNGNHVLAINSISEMKYEEKKDGDKLYLDLPGTYKGAADSNYRLSGAGASNIDVNQSTDPVNTELKINLKDIKDYQITQSSNKDAINVILFPKDPVIPPSQSEPQDEKISVVIDPGHGGSDPGAIGYSGSLTEKEVALDISLMVEEILKEEGIDIIMTRTDDTYVGLYERAEMANDEEADLFVSIHADAHPMSDRHGTTTFYYAPEDRSSLYEQEIERSLLADLIQEELVEQIRRMDRGTRQANFAVLRETEMPSALVEVAFMTNPTEEELLKKDSFRQISAEGIANGILKYIDLMLDK</sequence>
<dbReference type="EMBL" id="CP046457">
    <property type="protein sequence ID" value="QGU00481.1"/>
    <property type="molecule type" value="Genomic_DNA"/>
</dbReference>